<dbReference type="InterPro" id="IPR036572">
    <property type="entry name" value="Doublecortin_dom_sf"/>
</dbReference>
<dbReference type="Pfam" id="PF01477">
    <property type="entry name" value="PLAT"/>
    <property type="match status" value="13"/>
</dbReference>
<dbReference type="GO" id="GO:0035556">
    <property type="term" value="P:intracellular signal transduction"/>
    <property type="evidence" value="ECO:0007669"/>
    <property type="project" value="InterPro"/>
</dbReference>
<proteinExistence type="inferred from homology"/>
<feature type="domain" description="PLAT" evidence="4">
    <location>
        <begin position="274"/>
        <end position="390"/>
    </location>
</feature>
<dbReference type="Pfam" id="PF00167">
    <property type="entry name" value="FGF"/>
    <property type="match status" value="1"/>
</dbReference>
<dbReference type="Gene3D" id="2.40.180.10">
    <property type="entry name" value="Catalase core domain"/>
    <property type="match status" value="6"/>
</dbReference>
<dbReference type="KEGG" id="xtr:100489627"/>
<evidence type="ECO:0000313" key="7">
    <source>
        <dbReference type="RefSeq" id="XP_031760460.1"/>
    </source>
</evidence>
<feature type="domain" description="PLAT" evidence="4">
    <location>
        <begin position="2159"/>
        <end position="2273"/>
    </location>
</feature>
<feature type="domain" description="PLAT" evidence="4">
    <location>
        <begin position="402"/>
        <end position="519"/>
    </location>
</feature>
<dbReference type="InterPro" id="IPR002209">
    <property type="entry name" value="Fibroblast_GF_fam"/>
</dbReference>
<dbReference type="Gene3D" id="2.60.60.20">
    <property type="entry name" value="PLAT/LH2 domain"/>
    <property type="match status" value="9"/>
</dbReference>
<dbReference type="PROSITE" id="PS50309">
    <property type="entry name" value="DC"/>
    <property type="match status" value="2"/>
</dbReference>
<feature type="domain" description="PLAT" evidence="4">
    <location>
        <begin position="1775"/>
        <end position="1893"/>
    </location>
</feature>
<dbReference type="SUPFAM" id="SSF50353">
    <property type="entry name" value="Cytokine"/>
    <property type="match status" value="2"/>
</dbReference>
<feature type="domain" description="Doublecortin" evidence="5">
    <location>
        <begin position="37"/>
        <end position="119"/>
    </location>
</feature>
<gene>
    <name evidence="7 8" type="primary">rp1</name>
</gene>
<feature type="domain" description="Doublecortin" evidence="5">
    <location>
        <begin position="164"/>
        <end position="243"/>
    </location>
</feature>
<feature type="domain" description="PLAT" evidence="4">
    <location>
        <begin position="2283"/>
        <end position="2396"/>
    </location>
</feature>
<dbReference type="InterPro" id="IPR052970">
    <property type="entry name" value="Inner_ear_hair_cell_LOXHD"/>
</dbReference>
<evidence type="ECO:0000256" key="3">
    <source>
        <dbReference type="SAM" id="MobiDB-lite"/>
    </source>
</evidence>
<feature type="domain" description="PLAT" evidence="4">
    <location>
        <begin position="2026"/>
        <end position="2144"/>
    </location>
</feature>
<sequence>MSETTSTNFSVAQANSSDSAHAGYARFSHLREPASTRRVCFYKSGDPQFNGIKMVVSNRSFKTFDALLDTLSKKVPLPFGVRNISTPRGIHHITSVDELEDGKSYICSHHKKIRPINLERARKKPLVWQSSRPISARRLAVQLAQQKEVAPFQKKNTVVLGSSKKIIILKNGDPEFKHHFILNKKTKQSFDSFLDQVAEALQYPVSKLYSSDGRRILSIRALLLSSGTVVAAGRESFKYANYEPGKEILPVKLPGISSRVHPKLRSKQEMKTHGKWRVSILTSDIPSAGSTSQVYVIFYGNRRASQPIFLSNDKEDVFQSGNEDDFDVTFGDIGEIFKIRIGHNNSGESPSWHLQELQLLNLISNEKLCIKVDRWLSKDQDDGEICREFPVKQHYNTELPVTKYEIHVVTGDLWNAGTEANVFISLHGEYGDTGSRQLLRSSKPSKFVKGQTEVFSLEAVYLGNIDKLIIGHDGFEPGRGWYLEKIIVHDLLKDKEYTFFCYRWLDKGEEDGKIVRQLYVANEGEFPASQELELKRKLIWQAEKWKYQQENTLQFYCRTTKKFIRLTPGCKVDALGNKKDKYGLFDVTKKRGNVCIFSSHQIRNLALAIDSGFVTGMDNTGILCELQVHLQLNHCVLLESMRMPGVTVSFDSDGEPAGGNTGGYAGICKEFVVHVKGIFHSGAVIVLTTSWSQALCIRPGGFCSGAGKQSEDSYWRVHRIGSAMYMFESVLKPRQYLRIQNDQCDGEGMGDEFCHFKVERNLENGSVTLESVRNRGIYVGLLPSGLAKPMVHTGESNFMFYPKVIKYGREKPMGTSATPSLKNEAINKHDNDIKDQEPAALSPSTSPPLSKTKTDDDEEVPQSSKEWKVSVLTGNVGTSADVTLWVYGEKGTTGPIALQKDRKEKTFLPRQEDEFMVEMPKVGKIYKIRIGQNGTGDQPEWKLERITVQRLKNGKTYYFQANRWLSRRRDGCDIVCELPAIENGQPVYPAVKYDVSVYTGLLENAETDAPVYMCIHGDRGDTGKRLLFKSDLPHKFQKGQVDVFEIEAVSLGKLHQVLLGCEANHKSHYWYCEKVIIREQGEKPEYIFNCERWIPFMSQGKLQSEVKLSIQELQSSPKLKEHSKRDEGDWKITVVTGNCHGAGTDATVLLYVYGEKAESGPIILGSGKDQLFGKNSADTFQINLKNLGKMYKIRIGHDNSGEDPDWYLEEVKFQNLLSNRELYLSVNRWLGEGKEDGDTWREVSFPTNGITQLMLLDYEIHVYTGAITNAGTDSNVYINLFGDRGDSGKRKLHKSLNQKVRFQKGQADIFCIQAISLGTLGKIQISHHGTGQGNGWFLEKVFVRYKEDEIKQEVLFPYNRWVNESKQDGTSEIELFPAEKEYLEEHVSKGMRWNIQVKTAKDSSQIKGMKVLLVIYGTQGKSEDILLSPQEQAAKCFLPDTTDEFVVDSVDVGEVYKIRITCNNVPVSIRWHLTSLYMVESKSQQDLTFICNSWFSVDNEGDEAVKEFPAVNKGLEPLPVYTYVVSIHTGDHWGAETDANVYVTLYGEKGDTGVRKLQKSLMPGDMFTRCKTDSFIVEAVSLGELRKVVLEHDGEGYGAGMYLKMVTVKESQDSSSEWIFPFWNWLDSHLAACQTTCELQTTGRRLSRNPEPYKKSGGLWVIDITGSEYSSSGSPAKFMLVFSGDKGKEKLKCKIAGNAIQIKEELKSIGSIYKVQVCWSNLQLKGAWHLMSIHMKHTSTNQEMWLNFDCWMKPNEDKCVELPAMYSIKDPKPVVEYILYFHTGDVKNAGTTGKITICIEGENGDTGRRILDVAGSDLLSLTRGQVDIFRIKAVHLGKLHKITVGFSSPKKDPWFLEKIIVKDEEFSSANYMFSHNEWFVCKSDREFTEAIIPLKEISANVTKVKSFSTTTKGKWQLKVLGTNTGEEKEDLSIVVFGKQGKSPKQKVKNLNYEPFMLNIEGIGEIIKISFLYKTGRKVQLHKVRLKDMDTKQEIGFYIKHISHEDGMESVTELAAVLPNIQPLTDVSYSVNIKTSNFPASDTEADVFITIYGGNGDTCQRKLTPLSYPGVLEKGEVNVFKIKAVDLGMLTKVHIEHKAVGYGAGWFLDQITIEDSQNKGPKYVFPCQQWLDSSIGDKQTSRNLKLLGKVNRTTKRLHKGTVDIFVSTSDVSNGSAKCAVFLTICCEKGNYDPVIFARGSLKQGVTIESSVDLSQNLGAIRKVRLQMEDDASEESWYCKEVLLQHKQTKDRLEFPFCQHFTSDGNNLVAELPALFPDGPISTVKTYTIFITTAQSSKKTTDASMFITLHGNLGDSGQRKFLFKGNVSGKQQGSGFQLEAVDLGVIQELTISQEKQTIFQLEKVVVEEEMLIKKSYVFMAQQWEQKDNKMMAMTLQVTETIEQNNSLAMLNGSNRMASDGEWNICLNEFNKEEHTEPAEYNIVILLYGEKGKSKPFVLKRKEGSQVKGILSYKLNLKYDLGLLYKVRLGLEDEKDRGALSFFYFKMQHTKTMDTFLYSNKTRPLSFDEDRWIEFPVEWPLRSSLSVVKYTVAVFCPDMLSWKDGSYMSVCLHGKNGDTGDRRLAWHNSQGTKDEPLTATLDAVDLGEMHHADISMSSRNDLQIHIQNMHVKESLRNNLYIFEVNNDFKISRNKGEIRKEVLVSQVILNKNADFNQEKPFILDQKKDAEEEQEDHLVKVYTGDARGAGTDANVQIVLIGDQCSSESVQLIHPLEHQNPFERGKVDTFKIATKALGRIQSIDIGHDGKGFGSGWFLDKVEIIHMATNSKIVFMCNRWLAEDENDGRTRITLYS</sequence>
<dbReference type="SUPFAM" id="SSF49723">
    <property type="entry name" value="Lipase/lipooxygenase domain (PLAT/LH2 domain)"/>
    <property type="match status" value="14"/>
</dbReference>
<dbReference type="GeneID" id="100489627"/>
<feature type="domain" description="PLAT" evidence="4">
    <location>
        <begin position="1128"/>
        <end position="1244"/>
    </location>
</feature>
<accession>A0A8J1JTU7</accession>
<feature type="domain" description="PLAT" evidence="4">
    <location>
        <begin position="2690"/>
        <end position="2808"/>
    </location>
</feature>
<dbReference type="InterPro" id="IPR003533">
    <property type="entry name" value="Doublecortin_dom"/>
</dbReference>
<dbReference type="SUPFAM" id="SSF89837">
    <property type="entry name" value="Doublecortin (DC)"/>
    <property type="match status" value="2"/>
</dbReference>
<dbReference type="GO" id="GO:0008083">
    <property type="term" value="F:growth factor activity"/>
    <property type="evidence" value="ECO:0007669"/>
    <property type="project" value="InterPro"/>
</dbReference>
<dbReference type="CDD" id="cd17145">
    <property type="entry name" value="DCX1_RP1"/>
    <property type="match status" value="1"/>
</dbReference>
<dbReference type="Pfam" id="PF03607">
    <property type="entry name" value="DCX"/>
    <property type="match status" value="2"/>
</dbReference>
<dbReference type="SMART" id="SM00308">
    <property type="entry name" value="LH2"/>
    <property type="match status" value="9"/>
</dbReference>
<dbReference type="AGR" id="Xenbase:XB-GENE-17346931"/>
<organism evidence="6 7">
    <name type="scientific">Xenopus tropicalis</name>
    <name type="common">Western clawed frog</name>
    <name type="synonym">Silurana tropicalis</name>
    <dbReference type="NCBI Taxonomy" id="8364"/>
    <lineage>
        <taxon>Eukaryota</taxon>
        <taxon>Metazoa</taxon>
        <taxon>Chordata</taxon>
        <taxon>Craniata</taxon>
        <taxon>Vertebrata</taxon>
        <taxon>Euteleostomi</taxon>
        <taxon>Amphibia</taxon>
        <taxon>Batrachia</taxon>
        <taxon>Anura</taxon>
        <taxon>Pipoidea</taxon>
        <taxon>Pipidae</taxon>
        <taxon>Xenopodinae</taxon>
        <taxon>Xenopus</taxon>
        <taxon>Silurana</taxon>
    </lineage>
</organism>
<keyword evidence="6" id="KW-1185">Reference proteome</keyword>
<dbReference type="RefSeq" id="XP_031760460.1">
    <property type="nucleotide sequence ID" value="XM_031904600.1"/>
</dbReference>
<dbReference type="InterPro" id="IPR001024">
    <property type="entry name" value="PLAT/LH2_dom"/>
</dbReference>
<dbReference type="OMA" id="MDVYQIK"/>
<dbReference type="CDD" id="cd01756">
    <property type="entry name" value="PLAT_repeat"/>
    <property type="match status" value="6"/>
</dbReference>
<evidence type="ECO:0000259" key="4">
    <source>
        <dbReference type="PROSITE" id="PS50095"/>
    </source>
</evidence>
<dbReference type="PROSITE" id="PS50095">
    <property type="entry name" value="PLAT"/>
    <property type="match status" value="13"/>
</dbReference>
<dbReference type="InterPro" id="IPR036392">
    <property type="entry name" value="PLAT/LH2_dom_sf"/>
</dbReference>
<dbReference type="CDD" id="cd23312">
    <property type="entry name" value="beta-trefoil_FGF_RP1"/>
    <property type="match status" value="1"/>
</dbReference>
<dbReference type="Proteomes" id="UP000008143">
    <property type="component" value="Chromosome 6"/>
</dbReference>
<feature type="domain" description="PLAT" evidence="4">
    <location>
        <begin position="1256"/>
        <end position="1376"/>
    </location>
</feature>
<evidence type="ECO:0000259" key="5">
    <source>
        <dbReference type="PROSITE" id="PS50309"/>
    </source>
</evidence>
<evidence type="ECO:0000256" key="2">
    <source>
        <dbReference type="PROSITE-ProRule" id="PRU00152"/>
    </source>
</evidence>
<dbReference type="Gene3D" id="3.10.20.230">
    <property type="entry name" value="Doublecortin domain"/>
    <property type="match status" value="2"/>
</dbReference>
<dbReference type="FunFam" id="3.10.20.230:FF:000006">
    <property type="entry name" value="Oxygen-regulated protein 1"/>
    <property type="match status" value="1"/>
</dbReference>
<reference evidence="7" key="1">
    <citation type="submission" date="2025-08" db="UniProtKB">
        <authorList>
            <consortium name="RefSeq"/>
        </authorList>
    </citation>
    <scope>IDENTIFICATION</scope>
    <source>
        <strain evidence="7">Nigerian</strain>
        <tissue evidence="7">Liver and blood</tissue>
    </source>
</reference>
<dbReference type="OrthoDB" id="9895813at2759"/>
<protein>
    <submittedName>
        <fullName evidence="7">Lipoxygenase homology domain-containing protein 1</fullName>
    </submittedName>
</protein>
<comment type="caution">
    <text evidence="2">Lacks conserved residue(s) required for the propagation of feature annotation.</text>
</comment>
<evidence type="ECO:0000313" key="6">
    <source>
        <dbReference type="Proteomes" id="UP000008143"/>
    </source>
</evidence>
<dbReference type="Gene3D" id="2.80.10.50">
    <property type="match status" value="2"/>
</dbReference>
<dbReference type="CTD" id="6101"/>
<dbReference type="Xenbase" id="XB-GENE-17346931">
    <property type="gene designation" value="rp1"/>
</dbReference>
<evidence type="ECO:0000313" key="8">
    <source>
        <dbReference type="Xenbase" id="XB-GENE-17346931"/>
    </source>
</evidence>
<dbReference type="SMART" id="SM00537">
    <property type="entry name" value="DCX"/>
    <property type="match status" value="2"/>
</dbReference>
<dbReference type="PANTHER" id="PTHR45901:SF7">
    <property type="entry name" value="OXYGEN-REGULATED PROTEIN 1"/>
    <property type="match status" value="1"/>
</dbReference>
<name>A0A8J1JTU7_XENTR</name>
<feature type="region of interest" description="Disordered" evidence="3">
    <location>
        <begin position="832"/>
        <end position="866"/>
    </location>
</feature>
<feature type="domain" description="PLAT" evidence="4">
    <location>
        <begin position="865"/>
        <end position="979"/>
    </location>
</feature>
<dbReference type="FunFam" id="3.10.20.230:FF:000025">
    <property type="entry name" value="Rp1-like 1b"/>
    <property type="match status" value="1"/>
</dbReference>
<evidence type="ECO:0000256" key="1">
    <source>
        <dbReference type="ARBA" id="ARBA00007936"/>
    </source>
</evidence>
<dbReference type="InterPro" id="IPR008996">
    <property type="entry name" value="IL1/FGF"/>
</dbReference>
<feature type="domain" description="PLAT" evidence="4">
    <location>
        <begin position="991"/>
        <end position="1108"/>
    </location>
</feature>
<feature type="compositionally biased region" description="Low complexity" evidence="3">
    <location>
        <begin position="838"/>
        <end position="851"/>
    </location>
</feature>
<dbReference type="PANTHER" id="PTHR45901">
    <property type="entry name" value="PROTEIN CBG12474"/>
    <property type="match status" value="1"/>
</dbReference>
<dbReference type="CDD" id="cd17147">
    <property type="entry name" value="DCX2_RP1"/>
    <property type="match status" value="1"/>
</dbReference>
<feature type="domain" description="PLAT" evidence="4">
    <location>
        <begin position="1521"/>
        <end position="1640"/>
    </location>
</feature>
<comment type="similarity">
    <text evidence="1">Belongs to the heparin-binding growth factors family.</text>
</comment>
<feature type="domain" description="PLAT" evidence="4">
    <location>
        <begin position="1391"/>
        <end position="1509"/>
    </location>
</feature>